<evidence type="ECO:0000313" key="2">
    <source>
        <dbReference type="EMBL" id="HER43464.1"/>
    </source>
</evidence>
<feature type="transmembrane region" description="Helical" evidence="1">
    <location>
        <begin position="57"/>
        <end position="81"/>
    </location>
</feature>
<feature type="transmembrane region" description="Helical" evidence="1">
    <location>
        <begin position="227"/>
        <end position="247"/>
    </location>
</feature>
<dbReference type="Proteomes" id="UP000886069">
    <property type="component" value="Unassembled WGS sequence"/>
</dbReference>
<gene>
    <name evidence="2" type="ORF">ENO08_03295</name>
</gene>
<reference evidence="2" key="1">
    <citation type="journal article" date="2020" name="mSystems">
        <title>Genome- and Community-Level Interaction Insights into Carbon Utilization and Element Cycling Functions of Hydrothermarchaeota in Hydrothermal Sediment.</title>
        <authorList>
            <person name="Zhou Z."/>
            <person name="Liu Y."/>
            <person name="Xu W."/>
            <person name="Pan J."/>
            <person name="Luo Z.H."/>
            <person name="Li M."/>
        </authorList>
    </citation>
    <scope>NUCLEOTIDE SEQUENCE [LARGE SCALE GENOMIC DNA]</scope>
    <source>
        <strain evidence="2">SpSt-1233</strain>
    </source>
</reference>
<name>A0A7V2AUF6_UNCEI</name>
<organism evidence="2">
    <name type="scientific">Eiseniibacteriota bacterium</name>
    <dbReference type="NCBI Taxonomy" id="2212470"/>
    <lineage>
        <taxon>Bacteria</taxon>
        <taxon>Candidatus Eiseniibacteriota</taxon>
    </lineage>
</organism>
<feature type="transmembrane region" description="Helical" evidence="1">
    <location>
        <begin position="27"/>
        <end position="45"/>
    </location>
</feature>
<dbReference type="EMBL" id="DSEC01000234">
    <property type="protein sequence ID" value="HER43464.1"/>
    <property type="molecule type" value="Genomic_DNA"/>
</dbReference>
<accession>A0A7V2AUF6</accession>
<sequence length="308" mass="34456">MNAKKRRAKSTATETHLVRDAEAWDNVELFLVSAVISILSIRFYLELTGYPKVGGGGLHIAHVLWGGLLMLVAVMLLLIWWNPSMRRFGAFLAGLGFGTFIDEIGKFITHDNDYFFEPAAMIMYTIFILLFLSARVLIGNRPMSEGEERANRSVRELIPAPASTLGSKVGFYFTAKDRVVGIYRKIVLNRWFKIVLTAGFIVIGVSGLATVAGTIARRPDLDPGVSFAQMAASTASLACIWAGIWFLGRSRLRAYIWFKRSVLINMYITQIFVFYYHQFAALGGLAQYLLLYFALHFVIARESEAGVD</sequence>
<dbReference type="AlphaFoldDB" id="A0A7V2AUF6"/>
<feature type="transmembrane region" description="Helical" evidence="1">
    <location>
        <begin position="88"/>
        <end position="108"/>
    </location>
</feature>
<feature type="transmembrane region" description="Helical" evidence="1">
    <location>
        <begin position="194"/>
        <end position="215"/>
    </location>
</feature>
<evidence type="ECO:0000256" key="1">
    <source>
        <dbReference type="SAM" id="Phobius"/>
    </source>
</evidence>
<keyword evidence="1" id="KW-0472">Membrane</keyword>
<keyword evidence="1" id="KW-1133">Transmembrane helix</keyword>
<keyword evidence="1" id="KW-0812">Transmembrane</keyword>
<protein>
    <submittedName>
        <fullName evidence="2">Uncharacterized protein</fullName>
    </submittedName>
</protein>
<proteinExistence type="predicted"/>
<comment type="caution">
    <text evidence="2">The sequence shown here is derived from an EMBL/GenBank/DDBJ whole genome shotgun (WGS) entry which is preliminary data.</text>
</comment>
<feature type="transmembrane region" description="Helical" evidence="1">
    <location>
        <begin position="254"/>
        <end position="273"/>
    </location>
</feature>
<feature type="transmembrane region" description="Helical" evidence="1">
    <location>
        <begin position="120"/>
        <end position="138"/>
    </location>
</feature>